<sequence>MRLFAHPELVVMMLFMVIGVGYLMTLIQKKKPKKKPRNPYVRGNERDGPP</sequence>
<evidence type="ECO:0000256" key="2">
    <source>
        <dbReference type="SAM" id="Phobius"/>
    </source>
</evidence>
<dbReference type="Proteomes" id="UP001196068">
    <property type="component" value="Unassembled WGS sequence"/>
</dbReference>
<dbReference type="RefSeq" id="WP_211872471.1">
    <property type="nucleotide sequence ID" value="NZ_JAAEDH010000001.1"/>
</dbReference>
<name>A0AAF1JU93_9PROT</name>
<reference evidence="3" key="2">
    <citation type="journal article" date="2021" name="Syst. Appl. Microbiol.">
        <title>Roseomonas hellenica sp. nov., isolated from roots of wild-growing Alkanna tinctoria.</title>
        <authorList>
            <person name="Rat A."/>
            <person name="Naranjo H.D."/>
            <person name="Lebbe L."/>
            <person name="Cnockaert M."/>
            <person name="Krigas N."/>
            <person name="Grigoriadou K."/>
            <person name="Maloupa E."/>
            <person name="Willems A."/>
        </authorList>
    </citation>
    <scope>NUCLEOTIDE SEQUENCE</scope>
    <source>
        <strain evidence="3">LMG 28251</strain>
    </source>
</reference>
<gene>
    <name evidence="3" type="ORF">GXW79_01705</name>
</gene>
<evidence type="ECO:0000313" key="4">
    <source>
        <dbReference type="Proteomes" id="UP001196068"/>
    </source>
</evidence>
<feature type="transmembrane region" description="Helical" evidence="2">
    <location>
        <begin position="6"/>
        <end position="27"/>
    </location>
</feature>
<dbReference type="EMBL" id="JAAEDH010000001">
    <property type="protein sequence ID" value="MBR0653785.1"/>
    <property type="molecule type" value="Genomic_DNA"/>
</dbReference>
<protein>
    <submittedName>
        <fullName evidence="3">Uncharacterized protein</fullName>
    </submittedName>
</protein>
<feature type="region of interest" description="Disordered" evidence="1">
    <location>
        <begin position="30"/>
        <end position="50"/>
    </location>
</feature>
<dbReference type="AlphaFoldDB" id="A0AAF1JU93"/>
<reference evidence="3" key="1">
    <citation type="submission" date="2020-01" db="EMBL/GenBank/DDBJ databases">
        <authorList>
            <person name="Rat A."/>
        </authorList>
    </citation>
    <scope>NUCLEOTIDE SEQUENCE</scope>
    <source>
        <strain evidence="3">LMG 28251</strain>
    </source>
</reference>
<keyword evidence="2" id="KW-1133">Transmembrane helix</keyword>
<keyword evidence="2" id="KW-0472">Membrane</keyword>
<accession>A0AAF1JU93</accession>
<keyword evidence="2" id="KW-0812">Transmembrane</keyword>
<keyword evidence="4" id="KW-1185">Reference proteome</keyword>
<organism evidence="3 4">
    <name type="scientific">Plastoroseomonas arctica</name>
    <dbReference type="NCBI Taxonomy" id="1509237"/>
    <lineage>
        <taxon>Bacteria</taxon>
        <taxon>Pseudomonadati</taxon>
        <taxon>Pseudomonadota</taxon>
        <taxon>Alphaproteobacteria</taxon>
        <taxon>Acetobacterales</taxon>
        <taxon>Acetobacteraceae</taxon>
        <taxon>Plastoroseomonas</taxon>
    </lineage>
</organism>
<evidence type="ECO:0000313" key="3">
    <source>
        <dbReference type="EMBL" id="MBR0653785.1"/>
    </source>
</evidence>
<evidence type="ECO:0000256" key="1">
    <source>
        <dbReference type="SAM" id="MobiDB-lite"/>
    </source>
</evidence>
<proteinExistence type="predicted"/>
<comment type="caution">
    <text evidence="3">The sequence shown here is derived from an EMBL/GenBank/DDBJ whole genome shotgun (WGS) entry which is preliminary data.</text>
</comment>